<keyword evidence="1" id="KW-0472">Membrane</keyword>
<evidence type="ECO:0000256" key="1">
    <source>
        <dbReference type="SAM" id="Phobius"/>
    </source>
</evidence>
<keyword evidence="3" id="KW-1185">Reference proteome</keyword>
<evidence type="ECO:0000313" key="2">
    <source>
        <dbReference type="EMBL" id="ABS52183.1"/>
    </source>
</evidence>
<sequence length="260" mass="30522">MENFENWNKKKFDKNLNTNSNTNKRDYDKEPIVLKSYSRLFSSMANTSAYGIAMYLLACFVLFIRDKSVDGFLHFAIIITLILTIANLSKYHIACVKEKTFIVFKNSKIEYLTDGKLKFFVGLEKVLIQGKSLTGSFANFSLIWLIFVAFVFCICVYIVPLSSIIFITFPLFFLVGHIIYRIIWWLAINKSLKNFILFNCINALICEFYDDKSGMNFFMFEDKYGLIYIFNEKDYTDLKEYFLVTKNINIDNLPKRYSPF</sequence>
<feature type="transmembrane region" description="Helical" evidence="1">
    <location>
        <begin position="47"/>
        <end position="65"/>
    </location>
</feature>
<evidence type="ECO:0000313" key="3">
    <source>
        <dbReference type="Proteomes" id="UP000002407"/>
    </source>
</evidence>
<dbReference type="OrthoDB" id="5363732at2"/>
<feature type="transmembrane region" description="Helical" evidence="1">
    <location>
        <begin position="165"/>
        <end position="187"/>
    </location>
</feature>
<dbReference type="EMBL" id="CP000776">
    <property type="protein sequence ID" value="ABS52183.1"/>
    <property type="molecule type" value="Genomic_DNA"/>
</dbReference>
<keyword evidence="1" id="KW-0812">Transmembrane</keyword>
<dbReference type="eggNOG" id="ENOG5030KFE">
    <property type="taxonomic scope" value="Bacteria"/>
</dbReference>
<proteinExistence type="predicted"/>
<feature type="transmembrane region" description="Helical" evidence="1">
    <location>
        <begin position="137"/>
        <end position="159"/>
    </location>
</feature>
<protein>
    <submittedName>
        <fullName evidence="2">Uncharacterized protein</fullName>
    </submittedName>
</protein>
<feature type="transmembrane region" description="Helical" evidence="1">
    <location>
        <begin position="71"/>
        <end position="89"/>
    </location>
</feature>
<dbReference type="KEGG" id="cha:CHAB381_1187"/>
<dbReference type="AlphaFoldDB" id="A7I2K1"/>
<name>A7I2K1_CAMHC</name>
<accession>A7I2K1</accession>
<dbReference type="Proteomes" id="UP000002407">
    <property type="component" value="Chromosome"/>
</dbReference>
<dbReference type="STRING" id="360107.CHAB381_1187"/>
<dbReference type="RefSeq" id="WP_012109042.1">
    <property type="nucleotide sequence ID" value="NC_009714.1"/>
</dbReference>
<organism evidence="2 3">
    <name type="scientific">Campylobacter hominis (strain ATCC BAA-381 / DSM 21671 / CCUG 45161 / LMG 19568 / NCTC 13146 / CH001A)</name>
    <dbReference type="NCBI Taxonomy" id="360107"/>
    <lineage>
        <taxon>Bacteria</taxon>
        <taxon>Pseudomonadati</taxon>
        <taxon>Campylobacterota</taxon>
        <taxon>Epsilonproteobacteria</taxon>
        <taxon>Campylobacterales</taxon>
        <taxon>Campylobacteraceae</taxon>
        <taxon>Campylobacter</taxon>
    </lineage>
</organism>
<reference evidence="3" key="1">
    <citation type="submission" date="2007-07" db="EMBL/GenBank/DDBJ databases">
        <title>Complete genome sequence of Campylobacter hominis ATCC BAA-381, a commensal isolated from the human gastrointestinal tract.</title>
        <authorList>
            <person name="Fouts D.E."/>
            <person name="Mongodin E.F."/>
            <person name="Puiu D."/>
            <person name="Sebastian Y."/>
            <person name="Miller W.G."/>
            <person name="Mandrell R.E."/>
            <person name="Nelson K.E."/>
        </authorList>
    </citation>
    <scope>NUCLEOTIDE SEQUENCE [LARGE SCALE GENOMIC DNA]</scope>
    <source>
        <strain evidence="3">ATCC BAA-381 / LMG 19568 / NCTC 13146 / CH001A</strain>
    </source>
</reference>
<dbReference type="HOGENOM" id="CLU_926476_0_0_7"/>
<keyword evidence="1" id="KW-1133">Transmembrane helix</keyword>
<gene>
    <name evidence="2" type="ordered locus">CHAB381_1187</name>
</gene>